<dbReference type="AlphaFoldDB" id="A0A3M3AJC2"/>
<reference evidence="7 8" key="1">
    <citation type="submission" date="2018-08" db="EMBL/GenBank/DDBJ databases">
        <title>Recombination of ecologically and evolutionarily significant loci maintains genetic cohesion in the Pseudomonas syringae species complex.</title>
        <authorList>
            <person name="Dillon M."/>
            <person name="Thakur S."/>
            <person name="Almeida R.N.D."/>
            <person name="Weir B.S."/>
            <person name="Guttman D.S."/>
        </authorList>
    </citation>
    <scope>NUCLEOTIDE SEQUENCE [LARGE SCALE GENOMIC DNA]</scope>
    <source>
        <strain evidence="7 8">88_10</strain>
    </source>
</reference>
<evidence type="ECO:0000313" key="8">
    <source>
        <dbReference type="Proteomes" id="UP000282378"/>
    </source>
</evidence>
<dbReference type="PANTHER" id="PTHR43373:SF1">
    <property type="entry name" value="NA(+)_H(+) ANTIPORTER SUBUNIT A"/>
    <property type="match status" value="1"/>
</dbReference>
<keyword evidence="4 5" id="KW-0472">Membrane</keyword>
<sequence length="60" mass="6894">MALWFPQIADGGVIREEYFWLPSLGMNFVLRIDGFAWLFSMLVLGIGALVSLYARYYMSP</sequence>
<proteinExistence type="predicted"/>
<evidence type="ECO:0000259" key="6">
    <source>
        <dbReference type="Pfam" id="PF00662"/>
    </source>
</evidence>
<evidence type="ECO:0000256" key="5">
    <source>
        <dbReference type="SAM" id="Phobius"/>
    </source>
</evidence>
<gene>
    <name evidence="7" type="ORF">APX70_07776</name>
</gene>
<evidence type="ECO:0000256" key="1">
    <source>
        <dbReference type="ARBA" id="ARBA00004141"/>
    </source>
</evidence>
<evidence type="ECO:0000256" key="4">
    <source>
        <dbReference type="ARBA" id="ARBA00023136"/>
    </source>
</evidence>
<dbReference type="Proteomes" id="UP000282378">
    <property type="component" value="Unassembled WGS sequence"/>
</dbReference>
<dbReference type="InterPro" id="IPR050616">
    <property type="entry name" value="CPA3_Na-H_Antiporter_A"/>
</dbReference>
<dbReference type="InterPro" id="IPR001516">
    <property type="entry name" value="Proton_antipo_N"/>
</dbReference>
<accession>A0A3M3AJC2</accession>
<dbReference type="Pfam" id="PF00662">
    <property type="entry name" value="Proton_antipo_N"/>
    <property type="match status" value="1"/>
</dbReference>
<evidence type="ECO:0000256" key="3">
    <source>
        <dbReference type="ARBA" id="ARBA00022989"/>
    </source>
</evidence>
<dbReference type="GO" id="GO:0016020">
    <property type="term" value="C:membrane"/>
    <property type="evidence" value="ECO:0007669"/>
    <property type="project" value="UniProtKB-SubCell"/>
</dbReference>
<comment type="caution">
    <text evidence="7">The sequence shown here is derived from an EMBL/GenBank/DDBJ whole genome shotgun (WGS) entry which is preliminary data.</text>
</comment>
<organism evidence="7 8">
    <name type="scientific">Pseudomonas syringae pv. maculicola</name>
    <dbReference type="NCBI Taxonomy" id="59511"/>
    <lineage>
        <taxon>Bacteria</taxon>
        <taxon>Pseudomonadati</taxon>
        <taxon>Pseudomonadota</taxon>
        <taxon>Gammaproteobacteria</taxon>
        <taxon>Pseudomonadales</taxon>
        <taxon>Pseudomonadaceae</taxon>
        <taxon>Pseudomonas</taxon>
    </lineage>
</organism>
<protein>
    <submittedName>
        <fullName evidence="7">Putative Monovalent cation:proton antiporter</fullName>
    </submittedName>
</protein>
<evidence type="ECO:0000256" key="2">
    <source>
        <dbReference type="ARBA" id="ARBA00022692"/>
    </source>
</evidence>
<evidence type="ECO:0000313" key="7">
    <source>
        <dbReference type="EMBL" id="RMM00206.1"/>
    </source>
</evidence>
<dbReference type="PANTHER" id="PTHR43373">
    <property type="entry name" value="NA(+)/H(+) ANTIPORTER SUBUNIT"/>
    <property type="match status" value="1"/>
</dbReference>
<feature type="domain" description="NADH-Ubiquinone oxidoreductase (complex I) chain 5 N-terminal" evidence="6">
    <location>
        <begin position="23"/>
        <end position="59"/>
    </location>
</feature>
<comment type="subcellular location">
    <subcellularLocation>
        <location evidence="1">Membrane</location>
        <topology evidence="1">Multi-pass membrane protein</topology>
    </subcellularLocation>
</comment>
<name>A0A3M3AJC2_PSEYM</name>
<keyword evidence="2 5" id="KW-0812">Transmembrane</keyword>
<keyword evidence="3 5" id="KW-1133">Transmembrane helix</keyword>
<feature type="non-terminal residue" evidence="7">
    <location>
        <position position="60"/>
    </location>
</feature>
<dbReference type="EMBL" id="RBNL01000572">
    <property type="protein sequence ID" value="RMM00206.1"/>
    <property type="molecule type" value="Genomic_DNA"/>
</dbReference>
<feature type="transmembrane region" description="Helical" evidence="5">
    <location>
        <begin position="34"/>
        <end position="54"/>
    </location>
</feature>